<feature type="region of interest" description="Disordered" evidence="1">
    <location>
        <begin position="182"/>
        <end position="254"/>
    </location>
</feature>
<reference evidence="3" key="1">
    <citation type="journal article" date="2022" name="Plant J.">
        <title>Strategies of tolerance reflected in two North American maple genomes.</title>
        <authorList>
            <person name="McEvoy S.L."/>
            <person name="Sezen U.U."/>
            <person name="Trouern-Trend A."/>
            <person name="McMahon S.M."/>
            <person name="Schaberg P.G."/>
            <person name="Yang J."/>
            <person name="Wegrzyn J.L."/>
            <person name="Swenson N.G."/>
        </authorList>
    </citation>
    <scope>NUCLEOTIDE SEQUENCE</scope>
    <source>
        <strain evidence="3">NS2018</strain>
    </source>
</reference>
<evidence type="ECO:0000313" key="3">
    <source>
        <dbReference type="EMBL" id="KAK0590473.1"/>
    </source>
</evidence>
<dbReference type="PANTHER" id="PTHR36339:SF2">
    <property type="entry name" value="F23A5.5"/>
    <property type="match status" value="1"/>
</dbReference>
<proteinExistence type="predicted"/>
<keyword evidence="4" id="KW-1185">Reference proteome</keyword>
<dbReference type="Proteomes" id="UP001168877">
    <property type="component" value="Unassembled WGS sequence"/>
</dbReference>
<dbReference type="AlphaFoldDB" id="A0AA39VTV7"/>
<keyword evidence="2" id="KW-0812">Transmembrane</keyword>
<protein>
    <submittedName>
        <fullName evidence="3">Uncharacterized protein</fullName>
    </submittedName>
</protein>
<dbReference type="EMBL" id="JAUESC010000381">
    <property type="protein sequence ID" value="KAK0590473.1"/>
    <property type="molecule type" value="Genomic_DNA"/>
</dbReference>
<dbReference type="PANTHER" id="PTHR36339">
    <property type="entry name" value="F23A5.5"/>
    <property type="match status" value="1"/>
</dbReference>
<feature type="compositionally biased region" description="Basic and acidic residues" evidence="1">
    <location>
        <begin position="126"/>
        <end position="158"/>
    </location>
</feature>
<sequence length="254" mass="28854">MTWLRHFEERSGSSGATIGKTMFHARAALWGRLRHARTKTFCTGTTKSNNGDKIESNVSSYNEAYKKLEKLDFMTAAKMLFTQPPKKKQFGIDFHLVQLFFACMPSLAVYLVAQYARYEIRRMEAEQDEKKKQEGKKKQEEDEKAKELELKEEEEKVKSNPVILEVKTRLGKLEETVNEILAESKKQSNQGDTQNESESSSSIEKEYVCKTKSDEPTPGLGQRKSSGSTHVTDVSQPDQMGKTQNAQPSKDAKK</sequence>
<feature type="compositionally biased region" description="Polar residues" evidence="1">
    <location>
        <begin position="223"/>
        <end position="248"/>
    </location>
</feature>
<evidence type="ECO:0000256" key="2">
    <source>
        <dbReference type="SAM" id="Phobius"/>
    </source>
</evidence>
<organism evidence="3 4">
    <name type="scientific">Acer saccharum</name>
    <name type="common">Sugar maple</name>
    <dbReference type="NCBI Taxonomy" id="4024"/>
    <lineage>
        <taxon>Eukaryota</taxon>
        <taxon>Viridiplantae</taxon>
        <taxon>Streptophyta</taxon>
        <taxon>Embryophyta</taxon>
        <taxon>Tracheophyta</taxon>
        <taxon>Spermatophyta</taxon>
        <taxon>Magnoliopsida</taxon>
        <taxon>eudicotyledons</taxon>
        <taxon>Gunneridae</taxon>
        <taxon>Pentapetalae</taxon>
        <taxon>rosids</taxon>
        <taxon>malvids</taxon>
        <taxon>Sapindales</taxon>
        <taxon>Sapindaceae</taxon>
        <taxon>Hippocastanoideae</taxon>
        <taxon>Acereae</taxon>
        <taxon>Acer</taxon>
    </lineage>
</organism>
<name>A0AA39VTV7_ACESA</name>
<evidence type="ECO:0000313" key="4">
    <source>
        <dbReference type="Proteomes" id="UP001168877"/>
    </source>
</evidence>
<comment type="caution">
    <text evidence="3">The sequence shown here is derived from an EMBL/GenBank/DDBJ whole genome shotgun (WGS) entry which is preliminary data.</text>
</comment>
<feature type="region of interest" description="Disordered" evidence="1">
    <location>
        <begin position="126"/>
        <end position="161"/>
    </location>
</feature>
<evidence type="ECO:0000256" key="1">
    <source>
        <dbReference type="SAM" id="MobiDB-lite"/>
    </source>
</evidence>
<reference evidence="3" key="2">
    <citation type="submission" date="2023-06" db="EMBL/GenBank/DDBJ databases">
        <authorList>
            <person name="Swenson N.G."/>
            <person name="Wegrzyn J.L."/>
            <person name="Mcevoy S.L."/>
        </authorList>
    </citation>
    <scope>NUCLEOTIDE SEQUENCE</scope>
    <source>
        <strain evidence="3">NS2018</strain>
        <tissue evidence="3">Leaf</tissue>
    </source>
</reference>
<accession>A0AA39VTV7</accession>
<feature type="transmembrane region" description="Helical" evidence="2">
    <location>
        <begin position="94"/>
        <end position="113"/>
    </location>
</feature>
<feature type="compositionally biased region" description="Basic and acidic residues" evidence="1">
    <location>
        <begin position="203"/>
        <end position="215"/>
    </location>
</feature>
<keyword evidence="2" id="KW-1133">Transmembrane helix</keyword>
<keyword evidence="2" id="KW-0472">Membrane</keyword>
<gene>
    <name evidence="3" type="ORF">LWI29_027636</name>
</gene>